<name>A0A2S9K3B7_9BURK</name>
<evidence type="ECO:0000313" key="1">
    <source>
        <dbReference type="EMBL" id="PRD64884.1"/>
    </source>
</evidence>
<accession>A0A2S9K3B7</accession>
<gene>
    <name evidence="1" type="ORF">C6P64_12125</name>
</gene>
<dbReference type="Pfam" id="PF05944">
    <property type="entry name" value="Phage_term_smal"/>
    <property type="match status" value="1"/>
</dbReference>
<organism evidence="1 2">
    <name type="scientific">Malikia granosa</name>
    <dbReference type="NCBI Taxonomy" id="263067"/>
    <lineage>
        <taxon>Bacteria</taxon>
        <taxon>Pseudomonadati</taxon>
        <taxon>Pseudomonadota</taxon>
        <taxon>Betaproteobacteria</taxon>
        <taxon>Burkholderiales</taxon>
        <taxon>Comamonadaceae</taxon>
        <taxon>Malikia</taxon>
    </lineage>
</organism>
<feature type="non-terminal residue" evidence="1">
    <location>
        <position position="81"/>
    </location>
</feature>
<evidence type="ECO:0000313" key="2">
    <source>
        <dbReference type="Proteomes" id="UP000238589"/>
    </source>
</evidence>
<sequence>MLAMTAASLSADDSGANALDPAQTSAYELMQAQLYEHRRALKAIQSIERKVEAKRDYLPLYWPWVDGVLAGGQGARLCCIN</sequence>
<dbReference type="GO" id="GO:0003677">
    <property type="term" value="F:DNA binding"/>
    <property type="evidence" value="ECO:0007669"/>
    <property type="project" value="InterPro"/>
</dbReference>
<dbReference type="Proteomes" id="UP000238589">
    <property type="component" value="Unassembled WGS sequence"/>
</dbReference>
<proteinExistence type="predicted"/>
<protein>
    <submittedName>
        <fullName evidence="1">Uncharacterized protein</fullName>
    </submittedName>
</protein>
<dbReference type="AlphaFoldDB" id="A0A2S9K3B7"/>
<dbReference type="GO" id="GO:0004519">
    <property type="term" value="F:endonuclease activity"/>
    <property type="evidence" value="ECO:0007669"/>
    <property type="project" value="InterPro"/>
</dbReference>
<dbReference type="InterPro" id="IPR010270">
    <property type="entry name" value="Phage_P2_GpM"/>
</dbReference>
<reference evidence="1 2" key="1">
    <citation type="submission" date="2018-03" db="EMBL/GenBank/DDBJ databases">
        <title>Comparative genomics illustrates the genes involved in a hyperalkaliphilic mechanisms of Serpentinomonas isolated from highly-alkaline calcium-rich serpentinized springs.</title>
        <authorList>
            <person name="Suzuki S."/>
            <person name="Ishii S."/>
            <person name="Walworth N."/>
            <person name="Bird L."/>
            <person name="Kuenen J.G."/>
            <person name="Nealson K.H."/>
        </authorList>
    </citation>
    <scope>NUCLEOTIDE SEQUENCE [LARGE SCALE GENOMIC DNA]</scope>
    <source>
        <strain evidence="1 2">P1</strain>
    </source>
</reference>
<comment type="caution">
    <text evidence="1">The sequence shown here is derived from an EMBL/GenBank/DDBJ whole genome shotgun (WGS) entry which is preliminary data.</text>
</comment>
<dbReference type="EMBL" id="PVLQ01000042">
    <property type="protein sequence ID" value="PRD64884.1"/>
    <property type="molecule type" value="Genomic_DNA"/>
</dbReference>
<keyword evidence="2" id="KW-1185">Reference proteome</keyword>